<dbReference type="OrthoDB" id="2123794at2759"/>
<gene>
    <name evidence="8" type="ORF">GDO78_009026</name>
</gene>
<evidence type="ECO:0000256" key="2">
    <source>
        <dbReference type="ARBA" id="ARBA00023054"/>
    </source>
</evidence>
<reference evidence="8" key="1">
    <citation type="thesis" date="2020" institute="ProQuest LLC" country="789 East Eisenhower Parkway, Ann Arbor, MI, USA">
        <title>Comparative Genomics and Chromosome Evolution.</title>
        <authorList>
            <person name="Mudd A.B."/>
        </authorList>
    </citation>
    <scope>NUCLEOTIDE SEQUENCE</scope>
    <source>
        <strain evidence="8">HN-11 Male</strain>
        <tissue evidence="8">Kidney and liver</tissue>
    </source>
</reference>
<evidence type="ECO:0000313" key="8">
    <source>
        <dbReference type="EMBL" id="KAG9486245.1"/>
    </source>
</evidence>
<name>A0A8J6KC55_ELECQ</name>
<evidence type="ECO:0000259" key="7">
    <source>
        <dbReference type="Pfam" id="PF15619"/>
    </source>
</evidence>
<proteinExistence type="inferred from homology"/>
<feature type="compositionally biased region" description="Polar residues" evidence="6">
    <location>
        <begin position="60"/>
        <end position="71"/>
    </location>
</feature>
<dbReference type="EMBL" id="WNTK01000004">
    <property type="protein sequence ID" value="KAG9486245.1"/>
    <property type="molecule type" value="Genomic_DNA"/>
</dbReference>
<accession>A0A8J6KC55</accession>
<feature type="compositionally biased region" description="Low complexity" evidence="6">
    <location>
        <begin position="47"/>
        <end position="59"/>
    </location>
</feature>
<dbReference type="PANTHER" id="PTHR16650:SF9">
    <property type="entry name" value="LEBERCILIN-LIKE PROTEIN"/>
    <property type="match status" value="1"/>
</dbReference>
<dbReference type="InterPro" id="IPR028933">
    <property type="entry name" value="Lebercilin_dom"/>
</dbReference>
<dbReference type="AlphaFoldDB" id="A0A8J6KC55"/>
<keyword evidence="2 5" id="KW-0175">Coiled coil</keyword>
<sequence length="404" mass="46531">MSGNGEWRREPSTDPAEGKSISPPNEQTTSPSSDTTSPRDRSKRSCSSRSLSENSSSSSQTPESVNETPETPKNKMRQTLPKVAYTGFSWRKSPPWKRSALKPQHPPIAIRHAERDITRRILSAQVHNIKVLKDELCEVQRSLGDVKCQNRLLTRLQRRHLKALQKYEGSEGSVHHLITQHSNEVGALRENLRAAQRSERGLSLRLKTAEGELLKTKDNLLRLQRLAEDKNLKEREELSKKLSRLSVKMELQSSKEKVLEKQLHLTTRFYNRQLALESKKTSEARGTARRLQDQILLLQQTVKKKERELHIKNIYAHRIPRDIWKYGSREGQGGRYDGSMDGQGDMIDEWTVREVGTMERWTDKEGGMMDEYTVREGGMMDEWTVREVGMMEGWTVREVGMMDE</sequence>
<feature type="region of interest" description="Disordered" evidence="6">
    <location>
        <begin position="1"/>
        <end position="81"/>
    </location>
</feature>
<evidence type="ECO:0000256" key="5">
    <source>
        <dbReference type="SAM" id="Coils"/>
    </source>
</evidence>
<dbReference type="GO" id="GO:0042073">
    <property type="term" value="P:intraciliary transport"/>
    <property type="evidence" value="ECO:0007669"/>
    <property type="project" value="TreeGrafter"/>
</dbReference>
<comment type="caution">
    <text evidence="8">The sequence shown here is derived from an EMBL/GenBank/DDBJ whole genome shotgun (WGS) entry which is preliminary data.</text>
</comment>
<dbReference type="Proteomes" id="UP000770717">
    <property type="component" value="Unassembled WGS sequence"/>
</dbReference>
<dbReference type="Pfam" id="PF15619">
    <property type="entry name" value="Lebercilin"/>
    <property type="match status" value="1"/>
</dbReference>
<feature type="coiled-coil region" evidence="5">
    <location>
        <begin position="178"/>
        <end position="226"/>
    </location>
</feature>
<feature type="compositionally biased region" description="Basic and acidic residues" evidence="6">
    <location>
        <begin position="1"/>
        <end position="12"/>
    </location>
</feature>
<evidence type="ECO:0000313" key="9">
    <source>
        <dbReference type="Proteomes" id="UP000770717"/>
    </source>
</evidence>
<comment type="similarity">
    <text evidence="1">Belongs to the LCA5 family.</text>
</comment>
<evidence type="ECO:0000256" key="1">
    <source>
        <dbReference type="ARBA" id="ARBA00010229"/>
    </source>
</evidence>
<evidence type="ECO:0000256" key="6">
    <source>
        <dbReference type="SAM" id="MobiDB-lite"/>
    </source>
</evidence>
<keyword evidence="9" id="KW-1185">Reference proteome</keyword>
<dbReference type="PANTHER" id="PTHR16650">
    <property type="entry name" value="C21ORF13-RELATED"/>
    <property type="match status" value="1"/>
</dbReference>
<dbReference type="GO" id="GO:0005930">
    <property type="term" value="C:axoneme"/>
    <property type="evidence" value="ECO:0007669"/>
    <property type="project" value="TreeGrafter"/>
</dbReference>
<organism evidence="8 9">
    <name type="scientific">Eleutherodactylus coqui</name>
    <name type="common">Puerto Rican coqui</name>
    <dbReference type="NCBI Taxonomy" id="57060"/>
    <lineage>
        <taxon>Eukaryota</taxon>
        <taxon>Metazoa</taxon>
        <taxon>Chordata</taxon>
        <taxon>Craniata</taxon>
        <taxon>Vertebrata</taxon>
        <taxon>Euteleostomi</taxon>
        <taxon>Amphibia</taxon>
        <taxon>Batrachia</taxon>
        <taxon>Anura</taxon>
        <taxon>Neobatrachia</taxon>
        <taxon>Hyloidea</taxon>
        <taxon>Eleutherodactylidae</taxon>
        <taxon>Eleutherodactylinae</taxon>
        <taxon>Eleutherodactylus</taxon>
        <taxon>Eleutherodactylus</taxon>
    </lineage>
</organism>
<evidence type="ECO:0000256" key="4">
    <source>
        <dbReference type="ARBA" id="ARBA00041402"/>
    </source>
</evidence>
<dbReference type="InterPro" id="IPR026188">
    <property type="entry name" value="Lebercilin-like"/>
</dbReference>
<protein>
    <recommendedName>
        <fullName evidence="3">Lebercilin-like protein</fullName>
    </recommendedName>
    <alternativeName>
        <fullName evidence="4">Leber congenital amaurosis 5-like protein</fullName>
    </alternativeName>
</protein>
<feature type="domain" description="Lebercilin" evidence="7">
    <location>
        <begin position="118"/>
        <end position="309"/>
    </location>
</feature>
<evidence type="ECO:0000256" key="3">
    <source>
        <dbReference type="ARBA" id="ARBA00041189"/>
    </source>
</evidence>